<keyword evidence="9" id="KW-0492">Microsome</keyword>
<evidence type="ECO:0000256" key="3">
    <source>
        <dbReference type="ARBA" id="ARBA00004174"/>
    </source>
</evidence>
<dbReference type="EMBL" id="OU895879">
    <property type="protein sequence ID" value="CAG9806335.1"/>
    <property type="molecule type" value="Genomic_DNA"/>
</dbReference>
<dbReference type="Gene3D" id="1.10.630.10">
    <property type="entry name" value="Cytochrome P450"/>
    <property type="match status" value="1"/>
</dbReference>
<dbReference type="PRINTS" id="PR00385">
    <property type="entry name" value="P450"/>
</dbReference>
<dbReference type="GO" id="GO:0020037">
    <property type="term" value="F:heme binding"/>
    <property type="evidence" value="ECO:0007669"/>
    <property type="project" value="InterPro"/>
</dbReference>
<evidence type="ECO:0000256" key="12">
    <source>
        <dbReference type="ARBA" id="ARBA00023033"/>
    </source>
</evidence>
<dbReference type="SUPFAM" id="SSF48264">
    <property type="entry name" value="Cytochrome P450"/>
    <property type="match status" value="1"/>
</dbReference>
<dbReference type="PANTHER" id="PTHR24292:SF54">
    <property type="entry name" value="CYP9F3-RELATED"/>
    <property type="match status" value="1"/>
</dbReference>
<comment type="similarity">
    <text evidence="5 15">Belongs to the cytochrome P450 family.</text>
</comment>
<evidence type="ECO:0000256" key="13">
    <source>
        <dbReference type="ARBA" id="ARBA00023136"/>
    </source>
</evidence>
<evidence type="ECO:0000313" key="17">
    <source>
        <dbReference type="Proteomes" id="UP001153620"/>
    </source>
</evidence>
<keyword evidence="11 14" id="KW-0408">Iron</keyword>
<evidence type="ECO:0000256" key="7">
    <source>
        <dbReference type="ARBA" id="ARBA00022723"/>
    </source>
</evidence>
<evidence type="ECO:0000256" key="14">
    <source>
        <dbReference type="PIRSR" id="PIRSR602401-1"/>
    </source>
</evidence>
<keyword evidence="8" id="KW-0256">Endoplasmic reticulum</keyword>
<dbReference type="InterPro" id="IPR036396">
    <property type="entry name" value="Cyt_P450_sf"/>
</dbReference>
<gene>
    <name evidence="16" type="ORF">CHIRRI_LOCUS9195</name>
</gene>
<dbReference type="GO" id="GO:0004497">
    <property type="term" value="F:monooxygenase activity"/>
    <property type="evidence" value="ECO:0007669"/>
    <property type="project" value="UniProtKB-KW"/>
</dbReference>
<dbReference type="Pfam" id="PF00067">
    <property type="entry name" value="p450"/>
    <property type="match status" value="1"/>
</dbReference>
<evidence type="ECO:0000256" key="1">
    <source>
        <dbReference type="ARBA" id="ARBA00001971"/>
    </source>
</evidence>
<dbReference type="GO" id="GO:0005789">
    <property type="term" value="C:endoplasmic reticulum membrane"/>
    <property type="evidence" value="ECO:0007669"/>
    <property type="project" value="UniProtKB-SubCell"/>
</dbReference>
<dbReference type="Proteomes" id="UP001153620">
    <property type="component" value="Chromosome 3"/>
</dbReference>
<dbReference type="AlphaFoldDB" id="A0A9N9RYG3"/>
<evidence type="ECO:0008006" key="18">
    <source>
        <dbReference type="Google" id="ProtNLM"/>
    </source>
</evidence>
<evidence type="ECO:0000256" key="10">
    <source>
        <dbReference type="ARBA" id="ARBA00023002"/>
    </source>
</evidence>
<name>A0A9N9RYG3_9DIPT</name>
<reference evidence="16" key="2">
    <citation type="submission" date="2022-10" db="EMBL/GenBank/DDBJ databases">
        <authorList>
            <consortium name="ENA_rothamsted_submissions"/>
            <consortium name="culmorum"/>
            <person name="King R."/>
        </authorList>
    </citation>
    <scope>NUCLEOTIDE SEQUENCE</scope>
</reference>
<evidence type="ECO:0000256" key="11">
    <source>
        <dbReference type="ARBA" id="ARBA00023004"/>
    </source>
</evidence>
<dbReference type="OrthoDB" id="2789670at2759"/>
<keyword evidence="13" id="KW-0472">Membrane</keyword>
<evidence type="ECO:0000313" key="16">
    <source>
        <dbReference type="EMBL" id="CAG9806335.1"/>
    </source>
</evidence>
<evidence type="ECO:0000256" key="4">
    <source>
        <dbReference type="ARBA" id="ARBA00004406"/>
    </source>
</evidence>
<dbReference type="InterPro" id="IPR017972">
    <property type="entry name" value="Cyt_P450_CS"/>
</dbReference>
<keyword evidence="12 15" id="KW-0503">Monooxygenase</keyword>
<organism evidence="16 17">
    <name type="scientific">Chironomus riparius</name>
    <dbReference type="NCBI Taxonomy" id="315576"/>
    <lineage>
        <taxon>Eukaryota</taxon>
        <taxon>Metazoa</taxon>
        <taxon>Ecdysozoa</taxon>
        <taxon>Arthropoda</taxon>
        <taxon>Hexapoda</taxon>
        <taxon>Insecta</taxon>
        <taxon>Pterygota</taxon>
        <taxon>Neoptera</taxon>
        <taxon>Endopterygota</taxon>
        <taxon>Diptera</taxon>
        <taxon>Nematocera</taxon>
        <taxon>Chironomoidea</taxon>
        <taxon>Chironomidae</taxon>
        <taxon>Chironominae</taxon>
        <taxon>Chironomus</taxon>
    </lineage>
</organism>
<dbReference type="GO" id="GO:0005506">
    <property type="term" value="F:iron ion binding"/>
    <property type="evidence" value="ECO:0007669"/>
    <property type="project" value="InterPro"/>
</dbReference>
<comment type="subcellular location">
    <subcellularLocation>
        <location evidence="4">Endoplasmic reticulum membrane</location>
        <topology evidence="4">Peripheral membrane protein</topology>
    </subcellularLocation>
    <subcellularLocation>
        <location evidence="3">Microsome membrane</location>
        <topology evidence="3">Peripheral membrane protein</topology>
    </subcellularLocation>
</comment>
<keyword evidence="10 15" id="KW-0560">Oxidoreductase</keyword>
<dbReference type="PRINTS" id="PR00463">
    <property type="entry name" value="EP450I"/>
</dbReference>
<comment type="cofactor">
    <cofactor evidence="1 14">
        <name>heme</name>
        <dbReference type="ChEBI" id="CHEBI:30413"/>
    </cofactor>
</comment>
<protein>
    <recommendedName>
        <fullName evidence="18">Cytochrome P450</fullName>
    </recommendedName>
</protein>
<dbReference type="PROSITE" id="PS00086">
    <property type="entry name" value="CYTOCHROME_P450"/>
    <property type="match status" value="1"/>
</dbReference>
<evidence type="ECO:0000256" key="5">
    <source>
        <dbReference type="ARBA" id="ARBA00010617"/>
    </source>
</evidence>
<keyword evidence="7 14" id="KW-0479">Metal-binding</keyword>
<evidence type="ECO:0000256" key="6">
    <source>
        <dbReference type="ARBA" id="ARBA00022617"/>
    </source>
</evidence>
<sequence>MFLYLIVAVAFLIYFWFKKKHSFWKDHGFIYPEPSFPLGNLSGIGVKEHFSEYVKRHYDQYKNKSPAFGMYLVANPALVITDIELIKDVMVKQFESFHERNFYVNKKADPLWNNLFTVGGQEWKDLRAKLSPTFTSGKIKMMFPIVAEAADRMVEYLKHDTITQRELEVKEIFSSFTTEVIANVAFGLDIKCLGHPDNEFRRVTKFVFDPPIWYNLKNFLIFALPDVAKFFNMVLSPQFVTDFFMNTVRDNMEHREKNNIRRNDFFQLLLDIKNSDVGMSFNEMAANSFIFFSAGFETSSSAITFCTYELALNQDIQDRLRNEIEEILIKYNGELTYDAIAEMKYLDMVLSETLRRYPVIDTHLRKSVKEYKIPNTNLVIPAGCPIFIPVGAVQNDEKYFENPQKFNPERFTPENIKKQIPYTYMPFSEGPRICIGLRFGSMQAKIGLIKLLRNFKFLVCSKTLIPMKFAPNSGFQSPFGGMWLKIESTK</sequence>
<dbReference type="FunFam" id="1.10.630.10:FF:000042">
    <property type="entry name" value="Cytochrome P450"/>
    <property type="match status" value="1"/>
</dbReference>
<comment type="function">
    <text evidence="2">May be involved in the metabolism of insect hormones and in the breakdown of synthetic insecticides.</text>
</comment>
<accession>A0A9N9RYG3</accession>
<dbReference type="InterPro" id="IPR050476">
    <property type="entry name" value="Insect_CytP450_Detox"/>
</dbReference>
<dbReference type="GO" id="GO:0016705">
    <property type="term" value="F:oxidoreductase activity, acting on paired donors, with incorporation or reduction of molecular oxygen"/>
    <property type="evidence" value="ECO:0007669"/>
    <property type="project" value="InterPro"/>
</dbReference>
<evidence type="ECO:0000256" key="8">
    <source>
        <dbReference type="ARBA" id="ARBA00022824"/>
    </source>
</evidence>
<dbReference type="PANTHER" id="PTHR24292">
    <property type="entry name" value="CYTOCHROME P450"/>
    <property type="match status" value="1"/>
</dbReference>
<keyword evidence="17" id="KW-1185">Reference proteome</keyword>
<proteinExistence type="inferred from homology"/>
<keyword evidence="6 14" id="KW-0349">Heme</keyword>
<dbReference type="CDD" id="cd11056">
    <property type="entry name" value="CYP6-like"/>
    <property type="match status" value="1"/>
</dbReference>
<dbReference type="InterPro" id="IPR001128">
    <property type="entry name" value="Cyt_P450"/>
</dbReference>
<evidence type="ECO:0000256" key="2">
    <source>
        <dbReference type="ARBA" id="ARBA00003690"/>
    </source>
</evidence>
<dbReference type="InterPro" id="IPR002401">
    <property type="entry name" value="Cyt_P450_E_grp-I"/>
</dbReference>
<reference evidence="16" key="1">
    <citation type="submission" date="2022-01" db="EMBL/GenBank/DDBJ databases">
        <authorList>
            <person name="King R."/>
        </authorList>
    </citation>
    <scope>NUCLEOTIDE SEQUENCE</scope>
</reference>
<evidence type="ECO:0000256" key="9">
    <source>
        <dbReference type="ARBA" id="ARBA00022848"/>
    </source>
</evidence>
<evidence type="ECO:0000256" key="15">
    <source>
        <dbReference type="RuleBase" id="RU000461"/>
    </source>
</evidence>
<feature type="binding site" description="axial binding residue" evidence="14">
    <location>
        <position position="434"/>
    </location>
    <ligand>
        <name>heme</name>
        <dbReference type="ChEBI" id="CHEBI:30413"/>
    </ligand>
    <ligandPart>
        <name>Fe</name>
        <dbReference type="ChEBI" id="CHEBI:18248"/>
    </ligandPart>
</feature>